<accession>F4XI54</accession>
<sequence>MKQIFLRSFQAFVMTVLLMLSIVASLTSYPDIALAQTDSNISSPGSQVEILHPTAFVNLNNGSFTPNFGAVANIFNGNGLTGSGTELDQLHVAGGNSANFLSAKLNHCATAADVNFDFDFGSPVLFNTLALWNYNAFNTTATNRGIKDFILVLSNNSDFSDPVFESSTLTLPKGPATNIPATIFSFPNVEAQFARIDVVSNYGPTSLIGLSEVRFAKMVSNTTPISSPDLQPELPNCVNSDCNCSDFSTQAEAQQVLDAFPGDPHRLDRDKDGIACESLP</sequence>
<name>F4XI54_9CYAN</name>
<evidence type="ECO:0000313" key="2">
    <source>
        <dbReference type="EMBL" id="EGJ35760.1"/>
    </source>
</evidence>
<dbReference type="SUPFAM" id="SSF49785">
    <property type="entry name" value="Galactose-binding domain-like"/>
    <property type="match status" value="1"/>
</dbReference>
<feature type="domain" description="Excalibur calcium-binding" evidence="1">
    <location>
        <begin position="240"/>
        <end position="277"/>
    </location>
</feature>
<dbReference type="Proteomes" id="UP000003959">
    <property type="component" value="Unassembled WGS sequence"/>
</dbReference>
<dbReference type="Gene3D" id="2.60.120.260">
    <property type="entry name" value="Galactose-binding domain-like"/>
    <property type="match status" value="1"/>
</dbReference>
<dbReference type="RefSeq" id="WP_008177586.1">
    <property type="nucleotide sequence ID" value="NZ_GL890815.1"/>
</dbReference>
<dbReference type="eggNOG" id="COG1525">
    <property type="taxonomic scope" value="Bacteria"/>
</dbReference>
<dbReference type="HOGENOM" id="CLU_993267_0_0_3"/>
<keyword evidence="3" id="KW-1185">Reference proteome</keyword>
<protein>
    <submittedName>
        <fullName evidence="2">Excalibur domain calcium-binding protein</fullName>
    </submittedName>
</protein>
<dbReference type="InterPro" id="IPR008979">
    <property type="entry name" value="Galactose-bd-like_sf"/>
</dbReference>
<evidence type="ECO:0000259" key="1">
    <source>
        <dbReference type="SMART" id="SM00894"/>
    </source>
</evidence>
<dbReference type="AlphaFoldDB" id="F4XI54"/>
<reference evidence="3" key="1">
    <citation type="journal article" date="2011" name="Proc. Natl. Acad. Sci. U.S.A.">
        <title>Genomic insights into the physiology and ecology of the marine filamentous cyanobacterium Lyngbya majuscula.</title>
        <authorList>
            <person name="Jones A.C."/>
            <person name="Monroe E.A."/>
            <person name="Podell S."/>
            <person name="Hess W.R."/>
            <person name="Klages S."/>
            <person name="Esquenazi E."/>
            <person name="Niessen S."/>
            <person name="Hoover H."/>
            <person name="Rothmann M."/>
            <person name="Lasken R.S."/>
            <person name="Yates J.R.III."/>
            <person name="Reinhardt R."/>
            <person name="Kube M."/>
            <person name="Burkart M.D."/>
            <person name="Allen E.E."/>
            <person name="Dorrestein P.C."/>
            <person name="Gerwick W.H."/>
            <person name="Gerwick L."/>
        </authorList>
    </citation>
    <scope>NUCLEOTIDE SEQUENCE [LARGE SCALE GENOMIC DNA]</scope>
    <source>
        <strain evidence="3">3L</strain>
    </source>
</reference>
<gene>
    <name evidence="2" type="ORF">LYNGBM3L_00680</name>
</gene>
<proteinExistence type="predicted"/>
<evidence type="ECO:0000313" key="3">
    <source>
        <dbReference type="Proteomes" id="UP000003959"/>
    </source>
</evidence>
<organism evidence="2 3">
    <name type="scientific">Moorena producens 3L</name>
    <dbReference type="NCBI Taxonomy" id="489825"/>
    <lineage>
        <taxon>Bacteria</taxon>
        <taxon>Bacillati</taxon>
        <taxon>Cyanobacteriota</taxon>
        <taxon>Cyanophyceae</taxon>
        <taxon>Coleofasciculales</taxon>
        <taxon>Coleofasciculaceae</taxon>
        <taxon>Moorena</taxon>
    </lineage>
</organism>
<dbReference type="Pfam" id="PF05901">
    <property type="entry name" value="Excalibur"/>
    <property type="match status" value="1"/>
</dbReference>
<dbReference type="InterPro" id="IPR008613">
    <property type="entry name" value="Excalibur_Ca-bd_domain"/>
</dbReference>
<dbReference type="SMART" id="SM00894">
    <property type="entry name" value="Excalibur"/>
    <property type="match status" value="1"/>
</dbReference>
<dbReference type="EMBL" id="GL890815">
    <property type="protein sequence ID" value="EGJ35760.1"/>
    <property type="molecule type" value="Genomic_DNA"/>
</dbReference>